<evidence type="ECO:0000256" key="1">
    <source>
        <dbReference type="ARBA" id="ARBA00010876"/>
    </source>
</evidence>
<dbReference type="GO" id="GO:0140098">
    <property type="term" value="F:catalytic activity, acting on RNA"/>
    <property type="evidence" value="ECO:0007669"/>
    <property type="project" value="UniProtKB-ARBA"/>
</dbReference>
<accession>A0A2M7AT28</accession>
<evidence type="ECO:0000259" key="3">
    <source>
        <dbReference type="Pfam" id="PF00849"/>
    </source>
</evidence>
<organism evidence="4 5">
    <name type="scientific">Candidatus Shapirobacteria bacterium CG06_land_8_20_14_3_00_40_12</name>
    <dbReference type="NCBI Taxonomy" id="1974881"/>
    <lineage>
        <taxon>Bacteria</taxon>
        <taxon>Candidatus Shapironibacteriota</taxon>
    </lineage>
</organism>
<dbReference type="PROSITE" id="PS01129">
    <property type="entry name" value="PSI_RLU"/>
    <property type="match status" value="1"/>
</dbReference>
<dbReference type="Pfam" id="PF00849">
    <property type="entry name" value="PseudoU_synth_2"/>
    <property type="match status" value="1"/>
</dbReference>
<dbReference type="InterPro" id="IPR006145">
    <property type="entry name" value="PsdUridine_synth_RsuA/RluA"/>
</dbReference>
<dbReference type="Proteomes" id="UP000231407">
    <property type="component" value="Unassembled WGS sequence"/>
</dbReference>
<comment type="similarity">
    <text evidence="1">Belongs to the pseudouridine synthase RluA family.</text>
</comment>
<keyword evidence="2" id="KW-0413">Isomerase</keyword>
<dbReference type="EMBL" id="PEWA01000008">
    <property type="protein sequence ID" value="PIU73775.1"/>
    <property type="molecule type" value="Genomic_DNA"/>
</dbReference>
<dbReference type="AlphaFoldDB" id="A0A2M7AT28"/>
<sequence length="227" mass="26025">MEEIKINFENNDLLVLEKPAGVVVTNENKREVETVEGWLLKNGLGIGLRRQGIAHRLDKGTSGLLLVAKTEEYLEYLKYLFKERKIAKRYLALVSGEISTDGVIEMPIGRSQRYFGRFKVREDGKISETHFSREAVINFLKRKYSLVSIDLKTGRTHQIRVHFRYLGWPLVGDMTYGGEMDLGIDRPFLHAAEISINDYGGKLMHFESKIPADLKSLLNRMGYEDQS</sequence>
<dbReference type="GO" id="GO:0000455">
    <property type="term" value="P:enzyme-directed rRNA pseudouridine synthesis"/>
    <property type="evidence" value="ECO:0007669"/>
    <property type="project" value="TreeGrafter"/>
</dbReference>
<proteinExistence type="inferred from homology"/>
<evidence type="ECO:0000256" key="2">
    <source>
        <dbReference type="ARBA" id="ARBA00023235"/>
    </source>
</evidence>
<reference evidence="5" key="1">
    <citation type="submission" date="2017-09" db="EMBL/GenBank/DDBJ databases">
        <title>Depth-based differentiation of microbial function through sediment-hosted aquifers and enrichment of novel symbionts in the deep terrestrial subsurface.</title>
        <authorList>
            <person name="Probst A.J."/>
            <person name="Ladd B."/>
            <person name="Jarett J.K."/>
            <person name="Geller-Mcgrath D.E."/>
            <person name="Sieber C.M.K."/>
            <person name="Emerson J.B."/>
            <person name="Anantharaman K."/>
            <person name="Thomas B.C."/>
            <person name="Malmstrom R."/>
            <person name="Stieglmeier M."/>
            <person name="Klingl A."/>
            <person name="Woyke T."/>
            <person name="Ryan C.M."/>
            <person name="Banfield J.F."/>
        </authorList>
    </citation>
    <scope>NUCLEOTIDE SEQUENCE [LARGE SCALE GENOMIC DNA]</scope>
</reference>
<dbReference type="InterPro" id="IPR050188">
    <property type="entry name" value="RluA_PseudoU_synthase"/>
</dbReference>
<comment type="caution">
    <text evidence="4">The sequence shown here is derived from an EMBL/GenBank/DDBJ whole genome shotgun (WGS) entry which is preliminary data.</text>
</comment>
<dbReference type="SUPFAM" id="SSF55120">
    <property type="entry name" value="Pseudouridine synthase"/>
    <property type="match status" value="1"/>
</dbReference>
<name>A0A2M7AT28_9BACT</name>
<evidence type="ECO:0000313" key="5">
    <source>
        <dbReference type="Proteomes" id="UP000231407"/>
    </source>
</evidence>
<dbReference type="CDD" id="cd02869">
    <property type="entry name" value="PseudoU_synth_RluA_like"/>
    <property type="match status" value="1"/>
</dbReference>
<dbReference type="PANTHER" id="PTHR21600">
    <property type="entry name" value="MITOCHONDRIAL RNA PSEUDOURIDINE SYNTHASE"/>
    <property type="match status" value="1"/>
</dbReference>
<protein>
    <submittedName>
        <fullName evidence="4">RNA pseudouridine synthase</fullName>
    </submittedName>
</protein>
<gene>
    <name evidence="4" type="ORF">COS78_00545</name>
</gene>
<evidence type="ECO:0000313" key="4">
    <source>
        <dbReference type="EMBL" id="PIU73775.1"/>
    </source>
</evidence>
<dbReference type="Gene3D" id="3.30.2350.10">
    <property type="entry name" value="Pseudouridine synthase"/>
    <property type="match status" value="1"/>
</dbReference>
<feature type="domain" description="Pseudouridine synthase RsuA/RluA-like" evidence="3">
    <location>
        <begin position="12"/>
        <end position="164"/>
    </location>
</feature>
<dbReference type="PANTHER" id="PTHR21600:SF44">
    <property type="entry name" value="RIBOSOMAL LARGE SUBUNIT PSEUDOURIDINE SYNTHASE D"/>
    <property type="match status" value="1"/>
</dbReference>
<dbReference type="GO" id="GO:0003723">
    <property type="term" value="F:RNA binding"/>
    <property type="evidence" value="ECO:0007669"/>
    <property type="project" value="InterPro"/>
</dbReference>
<dbReference type="InterPro" id="IPR020103">
    <property type="entry name" value="PsdUridine_synth_cat_dom_sf"/>
</dbReference>
<dbReference type="GO" id="GO:0009982">
    <property type="term" value="F:pseudouridine synthase activity"/>
    <property type="evidence" value="ECO:0007669"/>
    <property type="project" value="InterPro"/>
</dbReference>
<dbReference type="InterPro" id="IPR006224">
    <property type="entry name" value="PsdUridine_synth_RluA-like_CS"/>
</dbReference>